<evidence type="ECO:0000256" key="2">
    <source>
        <dbReference type="ARBA" id="ARBA00022737"/>
    </source>
</evidence>
<feature type="region of interest" description="Disordered" evidence="6">
    <location>
        <begin position="135"/>
        <end position="155"/>
    </location>
</feature>
<keyword evidence="1" id="KW-0479">Metal-binding</keyword>
<dbReference type="PANTHER" id="PTHR19818">
    <property type="entry name" value="ZINC FINGER PROTEIN ZIC AND GLI"/>
    <property type="match status" value="1"/>
</dbReference>
<feature type="region of interest" description="Disordered" evidence="6">
    <location>
        <begin position="221"/>
        <end position="260"/>
    </location>
</feature>
<gene>
    <name evidence="8" type="ORF">D0Z07_3909</name>
</gene>
<dbReference type="AlphaFoldDB" id="A0A9P6VKI4"/>
<dbReference type="GO" id="GO:0008270">
    <property type="term" value="F:zinc ion binding"/>
    <property type="evidence" value="ECO:0007669"/>
    <property type="project" value="UniProtKB-KW"/>
</dbReference>
<comment type="caution">
    <text evidence="8">The sequence shown here is derived from an EMBL/GenBank/DDBJ whole genome shotgun (WGS) entry which is preliminary data.</text>
</comment>
<evidence type="ECO:0000256" key="3">
    <source>
        <dbReference type="ARBA" id="ARBA00022771"/>
    </source>
</evidence>
<keyword evidence="9" id="KW-1185">Reference proteome</keyword>
<feature type="domain" description="C2H2-type" evidence="7">
    <location>
        <begin position="162"/>
        <end position="194"/>
    </location>
</feature>
<feature type="domain" description="C2H2-type" evidence="7">
    <location>
        <begin position="195"/>
        <end position="224"/>
    </location>
</feature>
<keyword evidence="4" id="KW-0862">Zinc</keyword>
<dbReference type="PANTHER" id="PTHR19818:SF139">
    <property type="entry name" value="PAIR-RULE PROTEIN ODD-PAIRED"/>
    <property type="match status" value="1"/>
</dbReference>
<name>A0A9P6VKI4_9HELO</name>
<dbReference type="InterPro" id="IPR013087">
    <property type="entry name" value="Znf_C2H2_type"/>
</dbReference>
<feature type="compositionally biased region" description="Polar residues" evidence="6">
    <location>
        <begin position="48"/>
        <end position="62"/>
    </location>
</feature>
<keyword evidence="2" id="KW-0677">Repeat</keyword>
<organism evidence="8 9">
    <name type="scientific">Hyphodiscus hymeniophilus</name>
    <dbReference type="NCBI Taxonomy" id="353542"/>
    <lineage>
        <taxon>Eukaryota</taxon>
        <taxon>Fungi</taxon>
        <taxon>Dikarya</taxon>
        <taxon>Ascomycota</taxon>
        <taxon>Pezizomycotina</taxon>
        <taxon>Leotiomycetes</taxon>
        <taxon>Helotiales</taxon>
        <taxon>Hyphodiscaceae</taxon>
        <taxon>Hyphodiscus</taxon>
    </lineage>
</organism>
<evidence type="ECO:0000313" key="9">
    <source>
        <dbReference type="Proteomes" id="UP000785200"/>
    </source>
</evidence>
<dbReference type="GO" id="GO:0000981">
    <property type="term" value="F:DNA-binding transcription factor activity, RNA polymerase II-specific"/>
    <property type="evidence" value="ECO:0007669"/>
    <property type="project" value="TreeGrafter"/>
</dbReference>
<dbReference type="GO" id="GO:0000978">
    <property type="term" value="F:RNA polymerase II cis-regulatory region sequence-specific DNA binding"/>
    <property type="evidence" value="ECO:0007669"/>
    <property type="project" value="TreeGrafter"/>
</dbReference>
<evidence type="ECO:0000259" key="7">
    <source>
        <dbReference type="PROSITE" id="PS50157"/>
    </source>
</evidence>
<dbReference type="GO" id="GO:0045944">
    <property type="term" value="P:positive regulation of transcription by RNA polymerase II"/>
    <property type="evidence" value="ECO:0007669"/>
    <property type="project" value="UniProtKB-ARBA"/>
</dbReference>
<feature type="region of interest" description="Disordered" evidence="6">
    <location>
        <begin position="1"/>
        <end position="81"/>
    </location>
</feature>
<dbReference type="PROSITE" id="PS50157">
    <property type="entry name" value="ZINC_FINGER_C2H2_2"/>
    <property type="match status" value="2"/>
</dbReference>
<dbReference type="InterPro" id="IPR050329">
    <property type="entry name" value="GLI_C2H2-zinc-finger"/>
</dbReference>
<dbReference type="Gene3D" id="3.30.160.60">
    <property type="entry name" value="Classic Zinc Finger"/>
    <property type="match status" value="2"/>
</dbReference>
<dbReference type="EMBL" id="VNKQ01000007">
    <property type="protein sequence ID" value="KAG0649718.1"/>
    <property type="molecule type" value="Genomic_DNA"/>
</dbReference>
<evidence type="ECO:0000256" key="1">
    <source>
        <dbReference type="ARBA" id="ARBA00022723"/>
    </source>
</evidence>
<evidence type="ECO:0000256" key="4">
    <source>
        <dbReference type="ARBA" id="ARBA00022833"/>
    </source>
</evidence>
<evidence type="ECO:0000256" key="6">
    <source>
        <dbReference type="SAM" id="MobiDB-lite"/>
    </source>
</evidence>
<dbReference type="SMART" id="SM00355">
    <property type="entry name" value="ZnF_C2H2"/>
    <property type="match status" value="2"/>
</dbReference>
<dbReference type="InterPro" id="IPR036236">
    <property type="entry name" value="Znf_C2H2_sf"/>
</dbReference>
<dbReference type="Proteomes" id="UP000785200">
    <property type="component" value="Unassembled WGS sequence"/>
</dbReference>
<dbReference type="PROSITE" id="PS00028">
    <property type="entry name" value="ZINC_FINGER_C2H2_1"/>
    <property type="match status" value="1"/>
</dbReference>
<protein>
    <submittedName>
        <fullName evidence="8">Zinc finger MSS1</fullName>
    </submittedName>
</protein>
<evidence type="ECO:0000313" key="8">
    <source>
        <dbReference type="EMBL" id="KAG0649718.1"/>
    </source>
</evidence>
<dbReference type="GO" id="GO:0005634">
    <property type="term" value="C:nucleus"/>
    <property type="evidence" value="ECO:0007669"/>
    <property type="project" value="UniProtKB-ARBA"/>
</dbReference>
<dbReference type="OrthoDB" id="6365676at2759"/>
<feature type="compositionally biased region" description="Polar residues" evidence="6">
    <location>
        <begin position="224"/>
        <end position="240"/>
    </location>
</feature>
<reference evidence="8" key="1">
    <citation type="submission" date="2019-07" db="EMBL/GenBank/DDBJ databases">
        <title>Hyphodiscus hymeniophilus genome sequencing and assembly.</title>
        <authorList>
            <person name="Kramer G."/>
            <person name="Nodwell J."/>
        </authorList>
    </citation>
    <scope>NUCLEOTIDE SEQUENCE</scope>
    <source>
        <strain evidence="8">ATCC 34498</strain>
    </source>
</reference>
<proteinExistence type="predicted"/>
<sequence length="333" mass="36664">MATRPNIPARNCSGKQVSLLNDDSAPIQEGRPVWRNPQYNAPTGMMRSESNNSRVSTASSPRTPGLLRSDSYDSQTTNDPVSPITPGFMTDYERQPSYANAAFFKAPSSQYDERTYEYPPPYPTNQHYSMRPAFPDSRTSHAESQYDEDAYHQTSERGTKRYPCRYRDTHHCEKTFTTSGHASRHSKIHTAEKAVHCTYQGCHKKFTRADNMKQHLETHYKSKNGATQKAPSKSSLTTSAGIRKSAPPARSSRPPSCNMGQAEYTSYDPALYAGSSAEPYAHATHSASPIVPYGSLDLSNVHGALMSRPMAARTELSSGGGLDVLANIAALQS</sequence>
<feature type="compositionally biased region" description="Low complexity" evidence="6">
    <location>
        <begin position="245"/>
        <end position="256"/>
    </location>
</feature>
<keyword evidence="3 5" id="KW-0863">Zinc-finger</keyword>
<dbReference type="FunFam" id="3.30.160.60:FF:001075">
    <property type="entry name" value="Zinc finger, C2H2-type/integrase, DNA-binding protein"/>
    <property type="match status" value="1"/>
</dbReference>
<accession>A0A9P6VKI4</accession>
<dbReference type="SUPFAM" id="SSF57667">
    <property type="entry name" value="beta-beta-alpha zinc fingers"/>
    <property type="match status" value="1"/>
</dbReference>
<evidence type="ECO:0000256" key="5">
    <source>
        <dbReference type="PROSITE-ProRule" id="PRU00042"/>
    </source>
</evidence>